<dbReference type="PROSITE" id="PS51222">
    <property type="entry name" value="DCD"/>
    <property type="match status" value="1"/>
</dbReference>
<sequence length="787" mass="86594">MSKTEAPKHHHNSGFGNQENLQQDMSGTFPGASTSSAYQIYKGLNLFFTFSAFPDKSTALETINASLNQRGSVFSRDARARACSPLARIGIRENIHSSGNGMRCPPRPAGPPTPPTAASTLQPFGDNGYNISFKSLVVKFVYAGMPLLSKLAIDHGMNPYVFVVYRQGIATLVIAPFAYFTERKNAPPLSFSLLCKIFCIALCGITLSLNLFNVALKNTTATLASASANSIPAITFIMAVTLRMEKISVKQSFGVAKLVGSVVCVAGAFVLALYKGPPLKSCCHCPSNQGDLHRVSDPHEAVSRVDLVKGSLLMLAANTTWSMWLILQGFLLQAYQAKVHLTALQCFFSCIQSAIIAVILQKNPDSWKLGWDINLLSVLYCGVIVTGISYWLQIWCIEKKGPVFPAIFSPVSLLITIIFSAILWNEMLHWGSVGGGVLLLCGLYLVLWGKKKEVQLKTVQAKSELTRPSRIRPGRVRSFLSFARYPVAGREDPTHKAIAHESTLFFFLQKAPLNPFAGGGEMSAGSSLWQVGSEIPLATGPADDQTWRVVASKLAMVYQSVNKGAAKIAFSEIANVSKLEGANSGPDSKVANNRNVFSKLIDSWSNSAGFSGKCHYSQSLRWYKTLPPVEMLPRNEVLGGYIFVCNNDTMQDDLRRELFGLPPKYKDSVRAITPGLPLFLYNYSTHQLHGVFQAVSFGGCNIDPTAWEDKKCRGESRFPAQVRIRVKRRCRPLEEDAFRPILHHYDGPKFRLQLSVPEALALLDLFSEEWNGYRDPISPQTVVLKCL</sequence>
<feature type="transmembrane region" description="Helical" evidence="4">
    <location>
        <begin position="430"/>
        <end position="448"/>
    </location>
</feature>
<accession>A0AAV7E7C7</accession>
<name>A0AAV7E7C7_ARIFI</name>
<comment type="subcellular location">
    <subcellularLocation>
        <location evidence="1">Membrane</location>
        <topology evidence="1">Multi-pass membrane protein</topology>
    </subcellularLocation>
</comment>
<comment type="similarity">
    <text evidence="2">Belongs to the drug/metabolite transporter (DMT) superfamily. Plant drug/metabolite exporter (P-DME) (TC 2.A.7.4) family.</text>
</comment>
<keyword evidence="4" id="KW-0812">Transmembrane</keyword>
<evidence type="ECO:0000256" key="3">
    <source>
        <dbReference type="SAM" id="MobiDB-lite"/>
    </source>
</evidence>
<proteinExistence type="inferred from homology"/>
<dbReference type="EMBL" id="JAINDJ010000006">
    <property type="protein sequence ID" value="KAG9444306.1"/>
    <property type="molecule type" value="Genomic_DNA"/>
</dbReference>
<evidence type="ECO:0000313" key="7">
    <source>
        <dbReference type="Proteomes" id="UP000825729"/>
    </source>
</evidence>
<feature type="compositionally biased region" description="Pro residues" evidence="3">
    <location>
        <begin position="105"/>
        <end position="115"/>
    </location>
</feature>
<feature type="compositionally biased region" description="Polar residues" evidence="3">
    <location>
        <begin position="14"/>
        <end position="28"/>
    </location>
</feature>
<dbReference type="SMART" id="SM00767">
    <property type="entry name" value="DCD"/>
    <property type="match status" value="1"/>
</dbReference>
<feature type="transmembrane region" description="Helical" evidence="4">
    <location>
        <begin position="404"/>
        <end position="424"/>
    </location>
</feature>
<dbReference type="InterPro" id="IPR037185">
    <property type="entry name" value="EmrE-like"/>
</dbReference>
<reference evidence="6 7" key="1">
    <citation type="submission" date="2021-07" db="EMBL/GenBank/DDBJ databases">
        <title>The Aristolochia fimbriata genome: insights into angiosperm evolution, floral development and chemical biosynthesis.</title>
        <authorList>
            <person name="Jiao Y."/>
        </authorList>
    </citation>
    <scope>NUCLEOTIDE SEQUENCE [LARGE SCALE GENOMIC DNA]</scope>
    <source>
        <strain evidence="6">IBCAS-2021</strain>
        <tissue evidence="6">Leaf</tissue>
    </source>
</reference>
<dbReference type="InterPro" id="IPR000620">
    <property type="entry name" value="EamA_dom"/>
</dbReference>
<dbReference type="PANTHER" id="PTHR46034">
    <property type="match status" value="1"/>
</dbReference>
<comment type="caution">
    <text evidence="6">The sequence shown here is derived from an EMBL/GenBank/DDBJ whole genome shotgun (WGS) entry which is preliminary data.</text>
</comment>
<organism evidence="6 7">
    <name type="scientific">Aristolochia fimbriata</name>
    <name type="common">White veined hardy Dutchman's pipe vine</name>
    <dbReference type="NCBI Taxonomy" id="158543"/>
    <lineage>
        <taxon>Eukaryota</taxon>
        <taxon>Viridiplantae</taxon>
        <taxon>Streptophyta</taxon>
        <taxon>Embryophyta</taxon>
        <taxon>Tracheophyta</taxon>
        <taxon>Spermatophyta</taxon>
        <taxon>Magnoliopsida</taxon>
        <taxon>Magnoliidae</taxon>
        <taxon>Piperales</taxon>
        <taxon>Aristolochiaceae</taxon>
        <taxon>Aristolochia</taxon>
    </lineage>
</organism>
<dbReference type="Pfam" id="PF10539">
    <property type="entry name" value="Dev_Cell_Death"/>
    <property type="match status" value="1"/>
</dbReference>
<dbReference type="PANTHER" id="PTHR46034:SF3">
    <property type="entry name" value="B2 PROTEIN-LIKE"/>
    <property type="match status" value="1"/>
</dbReference>
<evidence type="ECO:0000259" key="5">
    <source>
        <dbReference type="PROSITE" id="PS51222"/>
    </source>
</evidence>
<keyword evidence="7" id="KW-1185">Reference proteome</keyword>
<evidence type="ECO:0000256" key="2">
    <source>
        <dbReference type="ARBA" id="ARBA00007635"/>
    </source>
</evidence>
<feature type="transmembrane region" description="Helical" evidence="4">
    <location>
        <begin position="159"/>
        <end position="181"/>
    </location>
</feature>
<keyword evidence="4" id="KW-1133">Transmembrane helix</keyword>
<feature type="transmembrane region" description="Helical" evidence="4">
    <location>
        <begin position="254"/>
        <end position="274"/>
    </location>
</feature>
<feature type="transmembrane region" description="Helical" evidence="4">
    <location>
        <begin position="312"/>
        <end position="332"/>
    </location>
</feature>
<keyword evidence="4" id="KW-0472">Membrane</keyword>
<dbReference type="AlphaFoldDB" id="A0AAV7E7C7"/>
<feature type="transmembrane region" description="Helical" evidence="4">
    <location>
        <begin position="339"/>
        <end position="361"/>
    </location>
</feature>
<evidence type="ECO:0000256" key="1">
    <source>
        <dbReference type="ARBA" id="ARBA00004141"/>
    </source>
</evidence>
<feature type="region of interest" description="Disordered" evidence="3">
    <location>
        <begin position="97"/>
        <end position="119"/>
    </location>
</feature>
<evidence type="ECO:0000313" key="6">
    <source>
        <dbReference type="EMBL" id="KAG9444306.1"/>
    </source>
</evidence>
<feature type="region of interest" description="Disordered" evidence="3">
    <location>
        <begin position="1"/>
        <end position="28"/>
    </location>
</feature>
<evidence type="ECO:0000256" key="4">
    <source>
        <dbReference type="SAM" id="Phobius"/>
    </source>
</evidence>
<gene>
    <name evidence="6" type="ORF">H6P81_015646</name>
</gene>
<dbReference type="GO" id="GO:0016020">
    <property type="term" value="C:membrane"/>
    <property type="evidence" value="ECO:0007669"/>
    <property type="project" value="InterPro"/>
</dbReference>
<dbReference type="Pfam" id="PF00892">
    <property type="entry name" value="EamA"/>
    <property type="match status" value="2"/>
</dbReference>
<feature type="transmembrane region" description="Helical" evidence="4">
    <location>
        <begin position="193"/>
        <end position="216"/>
    </location>
</feature>
<dbReference type="InterPro" id="IPR013989">
    <property type="entry name" value="Dev_and_cell_death_domain"/>
</dbReference>
<feature type="domain" description="DCD" evidence="5">
    <location>
        <begin position="636"/>
        <end position="768"/>
    </location>
</feature>
<dbReference type="GO" id="GO:0034976">
    <property type="term" value="P:response to endoplasmic reticulum stress"/>
    <property type="evidence" value="ECO:0007669"/>
    <property type="project" value="InterPro"/>
</dbReference>
<dbReference type="SUPFAM" id="SSF103481">
    <property type="entry name" value="Multidrug resistance efflux transporter EmrE"/>
    <property type="match status" value="2"/>
</dbReference>
<dbReference type="Proteomes" id="UP000825729">
    <property type="component" value="Unassembled WGS sequence"/>
</dbReference>
<feature type="transmembrane region" description="Helical" evidence="4">
    <location>
        <begin position="373"/>
        <end position="392"/>
    </location>
</feature>
<dbReference type="InterPro" id="IPR044832">
    <property type="entry name" value="NRP-like"/>
</dbReference>
<protein>
    <recommendedName>
        <fullName evidence="5">DCD domain-containing protein</fullName>
    </recommendedName>
</protein>